<keyword evidence="5" id="KW-0964">Secreted</keyword>
<dbReference type="SUPFAM" id="SSF50494">
    <property type="entry name" value="Trypsin-like serine proteases"/>
    <property type="match status" value="1"/>
</dbReference>
<dbReference type="PRINTS" id="PR00722">
    <property type="entry name" value="CHYMOTRYPSIN"/>
</dbReference>
<dbReference type="InterPro" id="IPR018114">
    <property type="entry name" value="TRYPSIN_HIS"/>
</dbReference>
<comment type="caution">
    <text evidence="13">The sequence shown here is derived from an EMBL/GenBank/DDBJ whole genome shotgun (WGS) entry which is preliminary data.</text>
</comment>
<dbReference type="InterPro" id="IPR009003">
    <property type="entry name" value="Peptidase_S1_PA"/>
</dbReference>
<dbReference type="CDD" id="cd00190">
    <property type="entry name" value="Tryp_SPc"/>
    <property type="match status" value="1"/>
</dbReference>
<dbReference type="InterPro" id="IPR001314">
    <property type="entry name" value="Peptidase_S1A"/>
</dbReference>
<keyword evidence="6 10" id="KW-0645">Protease</keyword>
<name>A0AAV6VD50_9ARAC</name>
<evidence type="ECO:0000256" key="11">
    <source>
        <dbReference type="SAM" id="SignalP"/>
    </source>
</evidence>
<keyword evidence="11" id="KW-0732">Signal</keyword>
<evidence type="ECO:0000259" key="12">
    <source>
        <dbReference type="PROSITE" id="PS50240"/>
    </source>
</evidence>
<keyword evidence="7 10" id="KW-0378">Hydrolase</keyword>
<evidence type="ECO:0000256" key="3">
    <source>
        <dbReference type="ARBA" id="ARBA00012050"/>
    </source>
</evidence>
<feature type="chain" id="PRO_5043439943" description="Acrosin" evidence="11">
    <location>
        <begin position="24"/>
        <end position="462"/>
    </location>
</feature>
<evidence type="ECO:0000256" key="1">
    <source>
        <dbReference type="ARBA" id="ARBA00001656"/>
    </source>
</evidence>
<dbReference type="AlphaFoldDB" id="A0AAV6VD50"/>
<evidence type="ECO:0000256" key="8">
    <source>
        <dbReference type="ARBA" id="ARBA00022825"/>
    </source>
</evidence>
<dbReference type="FunFam" id="2.40.10.10:FF:000015">
    <property type="entry name" value="Atrial natriuretic peptide-converting enzyme"/>
    <property type="match status" value="1"/>
</dbReference>
<evidence type="ECO:0000313" key="14">
    <source>
        <dbReference type="Proteomes" id="UP000827092"/>
    </source>
</evidence>
<sequence>MDIRNGTLVFICVCLLLFTFCESRRNKRTRSRAKSENYEAIDDLNNPAYGEWGPWSKCNRQCRQFKNRRCIDFEVCENKTQRIYRACQSATCKHKMLVVVHNSNNPNRRPSKFKVLNHLTPYIYTDWSSWSPCLSTCYTRRTRTCRFPEICGANSVKEDYKACYREGDECERKYLERFQHLSKPEKNGTNPDSFKVQNVKHPLDNMTCGVSDVAPELRITGGRQAIKGSWPWQVLLLNGHLEPFCGGVLLSAEWVLTAAHCVRRRLFVRAGEHDLSHFEDTEQQERVGSIFVFPEYDPQTVDNDLALLRMRVPFELNKFVQPVCLPALGEKLPYYSRATILGWGKRRNFSSFGTDILHQAEVPVVPSDECKDSYDEYYITENMMCAGYESGRVDSCRGDSGGPLLHPRQGDGNWAVYGITSFGDGCGQKRKYGVYADVLIHLGWIRGIIQNGNIGSTEVEDL</sequence>
<dbReference type="GO" id="GO:0004252">
    <property type="term" value="F:serine-type endopeptidase activity"/>
    <property type="evidence" value="ECO:0007669"/>
    <property type="project" value="InterPro"/>
</dbReference>
<dbReference type="PROSITE" id="PS00135">
    <property type="entry name" value="TRYPSIN_SER"/>
    <property type="match status" value="1"/>
</dbReference>
<dbReference type="PROSITE" id="PS50240">
    <property type="entry name" value="TRYPSIN_DOM"/>
    <property type="match status" value="1"/>
</dbReference>
<dbReference type="Gene3D" id="2.40.10.10">
    <property type="entry name" value="Trypsin-like serine proteases"/>
    <property type="match status" value="1"/>
</dbReference>
<accession>A0AAV6VD50</accession>
<dbReference type="InterPro" id="IPR000884">
    <property type="entry name" value="TSP1_rpt"/>
</dbReference>
<dbReference type="PANTHER" id="PTHR24252:SF8">
    <property type="entry name" value="ACROSIN"/>
    <property type="match status" value="1"/>
</dbReference>
<evidence type="ECO:0000256" key="4">
    <source>
        <dbReference type="ARBA" id="ARBA00017161"/>
    </source>
</evidence>
<gene>
    <name evidence="13" type="ORF">JTE90_000226</name>
</gene>
<proteinExistence type="predicted"/>
<feature type="signal peptide" evidence="11">
    <location>
        <begin position="1"/>
        <end position="23"/>
    </location>
</feature>
<evidence type="ECO:0000256" key="5">
    <source>
        <dbReference type="ARBA" id="ARBA00022525"/>
    </source>
</evidence>
<reference evidence="13 14" key="1">
    <citation type="journal article" date="2022" name="Nat. Ecol. Evol.">
        <title>A masculinizing supergene underlies an exaggerated male reproductive morph in a spider.</title>
        <authorList>
            <person name="Hendrickx F."/>
            <person name="De Corte Z."/>
            <person name="Sonet G."/>
            <person name="Van Belleghem S.M."/>
            <person name="Kostlbacher S."/>
            <person name="Vangestel C."/>
        </authorList>
    </citation>
    <scope>NUCLEOTIDE SEQUENCE [LARGE SCALE GENOMIC DNA]</scope>
    <source>
        <strain evidence="13">W744_W776</strain>
    </source>
</reference>
<evidence type="ECO:0000256" key="10">
    <source>
        <dbReference type="RuleBase" id="RU363034"/>
    </source>
</evidence>
<dbReference type="InterPro" id="IPR033116">
    <property type="entry name" value="TRYPSIN_SER"/>
</dbReference>
<evidence type="ECO:0000256" key="6">
    <source>
        <dbReference type="ARBA" id="ARBA00022670"/>
    </source>
</evidence>
<dbReference type="InterPro" id="IPR001254">
    <property type="entry name" value="Trypsin_dom"/>
</dbReference>
<keyword evidence="9" id="KW-1015">Disulfide bond</keyword>
<dbReference type="PANTHER" id="PTHR24252">
    <property type="entry name" value="ACROSIN-RELATED"/>
    <property type="match status" value="1"/>
</dbReference>
<evidence type="ECO:0000313" key="13">
    <source>
        <dbReference type="EMBL" id="KAG8193591.1"/>
    </source>
</evidence>
<protein>
    <recommendedName>
        <fullName evidence="4">Acrosin</fullName>
        <ecNumber evidence="3">3.4.21.10</ecNumber>
    </recommendedName>
</protein>
<keyword evidence="8 10" id="KW-0720">Serine protease</keyword>
<keyword evidence="14" id="KW-1185">Reference proteome</keyword>
<dbReference type="EC" id="3.4.21.10" evidence="3"/>
<dbReference type="EMBL" id="JAFNEN010000118">
    <property type="protein sequence ID" value="KAG8193591.1"/>
    <property type="molecule type" value="Genomic_DNA"/>
</dbReference>
<dbReference type="PROSITE" id="PS00134">
    <property type="entry name" value="TRYPSIN_HIS"/>
    <property type="match status" value="1"/>
</dbReference>
<dbReference type="Pfam" id="PF00089">
    <property type="entry name" value="Trypsin"/>
    <property type="match status" value="1"/>
</dbReference>
<dbReference type="GO" id="GO:0005576">
    <property type="term" value="C:extracellular region"/>
    <property type="evidence" value="ECO:0007669"/>
    <property type="project" value="UniProtKB-SubCell"/>
</dbReference>
<comment type="catalytic activity">
    <reaction evidence="1">
        <text>Preferential cleavage: Arg-|-Xaa, Lys-|-Xaa.</text>
        <dbReference type="EC" id="3.4.21.10"/>
    </reaction>
</comment>
<dbReference type="Proteomes" id="UP000827092">
    <property type="component" value="Unassembled WGS sequence"/>
</dbReference>
<dbReference type="PROSITE" id="PS50092">
    <property type="entry name" value="TSP1"/>
    <property type="match status" value="1"/>
</dbReference>
<dbReference type="SMART" id="SM00020">
    <property type="entry name" value="Tryp_SPc"/>
    <property type="match status" value="1"/>
</dbReference>
<evidence type="ECO:0000256" key="2">
    <source>
        <dbReference type="ARBA" id="ARBA00004613"/>
    </source>
</evidence>
<evidence type="ECO:0000256" key="9">
    <source>
        <dbReference type="ARBA" id="ARBA00023157"/>
    </source>
</evidence>
<dbReference type="GO" id="GO:0006508">
    <property type="term" value="P:proteolysis"/>
    <property type="evidence" value="ECO:0007669"/>
    <property type="project" value="UniProtKB-KW"/>
</dbReference>
<evidence type="ECO:0000256" key="7">
    <source>
        <dbReference type="ARBA" id="ARBA00022801"/>
    </source>
</evidence>
<organism evidence="13 14">
    <name type="scientific">Oedothorax gibbosus</name>
    <dbReference type="NCBI Taxonomy" id="931172"/>
    <lineage>
        <taxon>Eukaryota</taxon>
        <taxon>Metazoa</taxon>
        <taxon>Ecdysozoa</taxon>
        <taxon>Arthropoda</taxon>
        <taxon>Chelicerata</taxon>
        <taxon>Arachnida</taxon>
        <taxon>Araneae</taxon>
        <taxon>Araneomorphae</taxon>
        <taxon>Entelegynae</taxon>
        <taxon>Araneoidea</taxon>
        <taxon>Linyphiidae</taxon>
        <taxon>Erigoninae</taxon>
        <taxon>Oedothorax</taxon>
    </lineage>
</organism>
<comment type="subcellular location">
    <subcellularLocation>
        <location evidence="2">Secreted</location>
    </subcellularLocation>
</comment>
<dbReference type="SMART" id="SM00209">
    <property type="entry name" value="TSP1"/>
    <property type="match status" value="2"/>
</dbReference>
<dbReference type="InterPro" id="IPR043504">
    <property type="entry name" value="Peptidase_S1_PA_chymotrypsin"/>
</dbReference>
<feature type="domain" description="Peptidase S1" evidence="12">
    <location>
        <begin position="219"/>
        <end position="450"/>
    </location>
</feature>